<reference evidence="2 3" key="1">
    <citation type="submission" date="2019-08" db="EMBL/GenBank/DDBJ databases">
        <title>A chromosome-level genome assembly, high-density linkage maps, and genome scans reveal the genomic architecture of hybrid incompatibilities underlying speciation via character displacement in darters (Percidae: Etheostominae).</title>
        <authorList>
            <person name="Moran R.L."/>
            <person name="Catchen J.M."/>
            <person name="Fuller R.C."/>
        </authorList>
    </citation>
    <scope>NUCLEOTIDE SEQUENCE [LARGE SCALE GENOMIC DNA]</scope>
    <source>
        <strain evidence="2">EspeVRDwgs_2016</strain>
        <tissue evidence="2">Muscle</tissue>
    </source>
</reference>
<evidence type="ECO:0000313" key="3">
    <source>
        <dbReference type="Proteomes" id="UP000327493"/>
    </source>
</evidence>
<protein>
    <recommendedName>
        <fullName evidence="1">Olfactomedin-like domain-containing protein</fullName>
    </recommendedName>
</protein>
<dbReference type="EMBL" id="VOFY01000020">
    <property type="protein sequence ID" value="KAA8582267.1"/>
    <property type="molecule type" value="Genomic_DNA"/>
</dbReference>
<gene>
    <name evidence="2" type="ORF">FQN60_009007</name>
</gene>
<comment type="caution">
    <text evidence="2">The sequence shown here is derived from an EMBL/GenBank/DDBJ whole genome shotgun (WGS) entry which is preliminary data.</text>
</comment>
<evidence type="ECO:0000313" key="2">
    <source>
        <dbReference type="EMBL" id="KAA8582267.1"/>
    </source>
</evidence>
<sequence length="222" mass="25502">MEKNDAYNDAAVEMKVQIKQVEALIEELQLSIRGSTTVFKSLYVQVSHYDHHINRYNANPLANHVFTLGSQWVNRLERTYNKNCGSCAATERRPQELFNPNIGFCAHTGIIKVSKPIVSHLNAHLNSGYTYGSFGKDSKPVPDRESMYWYSGYTSSSIVYIRFYTHYKNLILRNQFQHHNLHSSWIGSGNNFIICDNTLYYQINSPFGLAKLNFTTTDSEKN</sequence>
<keyword evidence="3" id="KW-1185">Reference proteome</keyword>
<organism evidence="2 3">
    <name type="scientific">Etheostoma spectabile</name>
    <name type="common">orangethroat darter</name>
    <dbReference type="NCBI Taxonomy" id="54343"/>
    <lineage>
        <taxon>Eukaryota</taxon>
        <taxon>Metazoa</taxon>
        <taxon>Chordata</taxon>
        <taxon>Craniata</taxon>
        <taxon>Vertebrata</taxon>
        <taxon>Euteleostomi</taxon>
        <taxon>Actinopterygii</taxon>
        <taxon>Neopterygii</taxon>
        <taxon>Teleostei</taxon>
        <taxon>Neoteleostei</taxon>
        <taxon>Acanthomorphata</taxon>
        <taxon>Eupercaria</taxon>
        <taxon>Perciformes</taxon>
        <taxon>Percoidei</taxon>
        <taxon>Percidae</taxon>
        <taxon>Etheostomatinae</taxon>
        <taxon>Etheostoma</taxon>
    </lineage>
</organism>
<feature type="domain" description="Olfactomedin-like" evidence="1">
    <location>
        <begin position="111"/>
        <end position="219"/>
    </location>
</feature>
<name>A0A5J5CKL1_9PERO</name>
<proteinExistence type="predicted"/>
<dbReference type="Pfam" id="PF02191">
    <property type="entry name" value="OLF"/>
    <property type="match status" value="1"/>
</dbReference>
<accession>A0A5J5CKL1</accession>
<dbReference type="AlphaFoldDB" id="A0A5J5CKL1"/>
<dbReference type="InterPro" id="IPR003112">
    <property type="entry name" value="Olfac-like_dom"/>
</dbReference>
<feature type="non-terminal residue" evidence="2">
    <location>
        <position position="222"/>
    </location>
</feature>
<evidence type="ECO:0000259" key="1">
    <source>
        <dbReference type="Pfam" id="PF02191"/>
    </source>
</evidence>
<dbReference type="Proteomes" id="UP000327493">
    <property type="component" value="Chromosome 20"/>
</dbReference>